<dbReference type="EMBL" id="LEKV01006232">
    <property type="protein sequence ID" value="KVH87434.1"/>
    <property type="molecule type" value="Genomic_DNA"/>
</dbReference>
<dbReference type="Gramene" id="KVH87434">
    <property type="protein sequence ID" value="KVH87434"/>
    <property type="gene ID" value="Ccrd_025327"/>
</dbReference>
<dbReference type="AlphaFoldDB" id="A0A103XB19"/>
<sequence>MLMAVCTKHIEECTSITSKLELLKLTCITSSISSIMRCSHLCT</sequence>
<keyword evidence="2" id="KW-1185">Reference proteome</keyword>
<accession>A0A103XB19</accession>
<proteinExistence type="predicted"/>
<dbReference type="Proteomes" id="UP000243975">
    <property type="component" value="Unassembled WGS sequence"/>
</dbReference>
<gene>
    <name evidence="1" type="ORF">Ccrd_025327</name>
</gene>
<name>A0A103XB19_CYNCS</name>
<evidence type="ECO:0000313" key="2">
    <source>
        <dbReference type="Proteomes" id="UP000243975"/>
    </source>
</evidence>
<comment type="caution">
    <text evidence="1">The sequence shown here is derived from an EMBL/GenBank/DDBJ whole genome shotgun (WGS) entry which is preliminary data.</text>
</comment>
<organism evidence="1 2">
    <name type="scientific">Cynara cardunculus var. scolymus</name>
    <name type="common">Globe artichoke</name>
    <name type="synonym">Cynara scolymus</name>
    <dbReference type="NCBI Taxonomy" id="59895"/>
    <lineage>
        <taxon>Eukaryota</taxon>
        <taxon>Viridiplantae</taxon>
        <taxon>Streptophyta</taxon>
        <taxon>Embryophyta</taxon>
        <taxon>Tracheophyta</taxon>
        <taxon>Spermatophyta</taxon>
        <taxon>Magnoliopsida</taxon>
        <taxon>eudicotyledons</taxon>
        <taxon>Gunneridae</taxon>
        <taxon>Pentapetalae</taxon>
        <taxon>asterids</taxon>
        <taxon>campanulids</taxon>
        <taxon>Asterales</taxon>
        <taxon>Asteraceae</taxon>
        <taxon>Carduoideae</taxon>
        <taxon>Cardueae</taxon>
        <taxon>Carduinae</taxon>
        <taxon>Cynara</taxon>
    </lineage>
</organism>
<reference evidence="1 2" key="1">
    <citation type="journal article" date="2016" name="Sci. Rep.">
        <title>The genome sequence of the outbreeding globe artichoke constructed de novo incorporating a phase-aware low-pass sequencing strategy of F1 progeny.</title>
        <authorList>
            <person name="Scaglione D."/>
            <person name="Reyes-Chin-Wo S."/>
            <person name="Acquadro A."/>
            <person name="Froenicke L."/>
            <person name="Portis E."/>
            <person name="Beitel C."/>
            <person name="Tirone M."/>
            <person name="Mauro R."/>
            <person name="Lo Monaco A."/>
            <person name="Mauromicale G."/>
            <person name="Faccioli P."/>
            <person name="Cattivelli L."/>
            <person name="Rieseberg L."/>
            <person name="Michelmore R."/>
            <person name="Lanteri S."/>
        </authorList>
    </citation>
    <scope>NUCLEOTIDE SEQUENCE [LARGE SCALE GENOMIC DNA]</scope>
    <source>
        <strain evidence="1">2C</strain>
    </source>
</reference>
<evidence type="ECO:0000313" key="1">
    <source>
        <dbReference type="EMBL" id="KVH87434.1"/>
    </source>
</evidence>
<protein>
    <submittedName>
        <fullName evidence="1">Uncharacterized protein</fullName>
    </submittedName>
</protein>